<sequence>MSTARPGPLQRIGYLLGRPLPPQMQDWVANDITGKGNYRRYLIRGLIPFLPIIIGLCFLPGSWLLRGGMVLILLIPYIYFQVALGSIYRRHLLHNNGLDPALATKVKVIRLSEAEELYQRTHRPELMSSAPYDIPEPIGPYIVDAAVVESHVVESPVPDSPAGAGSEGTESADAPSDDTAPNPTDSGERGAYGR</sequence>
<accession>L7LEI5</accession>
<dbReference type="OrthoDB" id="5195204at2"/>
<reference evidence="3 4" key="1">
    <citation type="submission" date="2012-12" db="EMBL/GenBank/DDBJ databases">
        <title>Whole genome shotgun sequence of Gordonia hirsuta NBRC 16056.</title>
        <authorList>
            <person name="Isaki-Nakamura S."/>
            <person name="Hosoyama A."/>
            <person name="Tsuchikane K."/>
            <person name="Katsumata H."/>
            <person name="Baba S."/>
            <person name="Yamazaki S."/>
            <person name="Fujita N."/>
        </authorList>
    </citation>
    <scope>NUCLEOTIDE SEQUENCE [LARGE SCALE GENOMIC DNA]</scope>
    <source>
        <strain evidence="3 4">NBRC 16056</strain>
    </source>
</reference>
<keyword evidence="2" id="KW-0472">Membrane</keyword>
<comment type="caution">
    <text evidence="3">The sequence shown here is derived from an EMBL/GenBank/DDBJ whole genome shotgun (WGS) entry which is preliminary data.</text>
</comment>
<feature type="region of interest" description="Disordered" evidence="1">
    <location>
        <begin position="154"/>
        <end position="194"/>
    </location>
</feature>
<evidence type="ECO:0000256" key="1">
    <source>
        <dbReference type="SAM" id="MobiDB-lite"/>
    </source>
</evidence>
<dbReference type="AlphaFoldDB" id="L7LEI5"/>
<evidence type="ECO:0000256" key="2">
    <source>
        <dbReference type="SAM" id="Phobius"/>
    </source>
</evidence>
<evidence type="ECO:0000313" key="3">
    <source>
        <dbReference type="EMBL" id="GAC58453.1"/>
    </source>
</evidence>
<name>L7LEI5_9ACTN</name>
<feature type="transmembrane region" description="Helical" evidence="2">
    <location>
        <begin position="69"/>
        <end position="88"/>
    </location>
</feature>
<evidence type="ECO:0000313" key="4">
    <source>
        <dbReference type="Proteomes" id="UP000053405"/>
    </source>
</evidence>
<proteinExistence type="predicted"/>
<keyword evidence="2" id="KW-1133">Transmembrane helix</keyword>
<dbReference type="InterPro" id="IPR035197">
    <property type="entry name" value="DUF5313"/>
</dbReference>
<dbReference type="eggNOG" id="ENOG502ZDTX">
    <property type="taxonomic scope" value="Bacteria"/>
</dbReference>
<keyword evidence="2" id="KW-0812">Transmembrane</keyword>
<keyword evidence="4" id="KW-1185">Reference proteome</keyword>
<organism evidence="3 4">
    <name type="scientific">Gordonia hirsuta DSM 44140 = NBRC 16056</name>
    <dbReference type="NCBI Taxonomy" id="1121927"/>
    <lineage>
        <taxon>Bacteria</taxon>
        <taxon>Bacillati</taxon>
        <taxon>Actinomycetota</taxon>
        <taxon>Actinomycetes</taxon>
        <taxon>Mycobacteriales</taxon>
        <taxon>Gordoniaceae</taxon>
        <taxon>Gordonia</taxon>
    </lineage>
</organism>
<dbReference type="Pfam" id="PF17240">
    <property type="entry name" value="DUF5313"/>
    <property type="match status" value="1"/>
</dbReference>
<dbReference type="EMBL" id="BANT01000040">
    <property type="protein sequence ID" value="GAC58453.1"/>
    <property type="molecule type" value="Genomic_DNA"/>
</dbReference>
<dbReference type="Proteomes" id="UP000053405">
    <property type="component" value="Unassembled WGS sequence"/>
</dbReference>
<feature type="transmembrane region" description="Helical" evidence="2">
    <location>
        <begin position="41"/>
        <end position="63"/>
    </location>
</feature>
<dbReference type="STRING" id="1121927.GOHSU_40_00370"/>
<gene>
    <name evidence="3" type="ORF">GOHSU_40_00370</name>
</gene>
<evidence type="ECO:0008006" key="5">
    <source>
        <dbReference type="Google" id="ProtNLM"/>
    </source>
</evidence>
<dbReference type="RefSeq" id="WP_005942610.1">
    <property type="nucleotide sequence ID" value="NZ_ATVK01000059.1"/>
</dbReference>
<protein>
    <recommendedName>
        <fullName evidence="5">DUF5313 domain-containing protein</fullName>
    </recommendedName>
</protein>